<dbReference type="EMBL" id="GG663369">
    <property type="protein sequence ID" value="EEH06376.1"/>
    <property type="molecule type" value="Genomic_DNA"/>
</dbReference>
<sequence>MSLSPNPAAKLDVAGMVTGCNPDSSSVTVSIDWFDNRYGGWIISEGREQAHSMVDDALHVPFIIHQNAALVEVSKVQKEGTSKRSWRKKQGQTLLITINADTFLIEVILETIDCIGLL</sequence>
<evidence type="ECO:0000313" key="2">
    <source>
        <dbReference type="Proteomes" id="UP000001631"/>
    </source>
</evidence>
<reference evidence="1" key="1">
    <citation type="submission" date="2009-02" db="EMBL/GenBank/DDBJ databases">
        <title>The Genome Sequence of Ajellomyces capsulatus strain G186AR.</title>
        <authorList>
            <consortium name="The Broad Institute Genome Sequencing Platform"/>
            <person name="Champion M."/>
            <person name="Cuomo C."/>
            <person name="Ma L.-J."/>
            <person name="Henn M.R."/>
            <person name="Sil A."/>
            <person name="Goldman B."/>
            <person name="Young S.K."/>
            <person name="Kodira C.D."/>
            <person name="Zeng Q."/>
            <person name="Koehrsen M."/>
            <person name="Alvarado L."/>
            <person name="Berlin A."/>
            <person name="Borenstein D."/>
            <person name="Chen Z."/>
            <person name="Engels R."/>
            <person name="Freedman E."/>
            <person name="Gellesch M."/>
            <person name="Goldberg J."/>
            <person name="Griggs A."/>
            <person name="Gujja S."/>
            <person name="Heiman D."/>
            <person name="Hepburn T."/>
            <person name="Howarth C."/>
            <person name="Jen D."/>
            <person name="Larson L."/>
            <person name="Lewis B."/>
            <person name="Mehta T."/>
            <person name="Park D."/>
            <person name="Pearson M."/>
            <person name="Roberts A."/>
            <person name="Saif S."/>
            <person name="Shea T."/>
            <person name="Shenoy N."/>
            <person name="Sisk P."/>
            <person name="Stolte C."/>
            <person name="Sykes S."/>
            <person name="Walk T."/>
            <person name="White J."/>
            <person name="Yandava C."/>
            <person name="Klein B."/>
            <person name="McEwen J.G."/>
            <person name="Puccia R."/>
            <person name="Goldman G.H."/>
            <person name="Felipe M.S."/>
            <person name="Nino-Vega G."/>
            <person name="San-Blas G."/>
            <person name="Taylor J."/>
            <person name="Mendoza L."/>
            <person name="Galagan J."/>
            <person name="Nusbaum C."/>
            <person name="Birren B."/>
        </authorList>
    </citation>
    <scope>NUCLEOTIDE SEQUENCE</scope>
    <source>
        <strain evidence="1">G186AR</strain>
    </source>
</reference>
<dbReference type="HOGENOM" id="CLU_2072474_0_0_1"/>
<organism evidence="1 2">
    <name type="scientific">Ajellomyces capsulatus (strain G186AR / H82 / ATCC MYA-2454 / RMSCC 2432)</name>
    <name type="common">Darling's disease fungus</name>
    <name type="synonym">Histoplasma capsulatum</name>
    <dbReference type="NCBI Taxonomy" id="447093"/>
    <lineage>
        <taxon>Eukaryota</taxon>
        <taxon>Fungi</taxon>
        <taxon>Dikarya</taxon>
        <taxon>Ascomycota</taxon>
        <taxon>Pezizomycotina</taxon>
        <taxon>Eurotiomycetes</taxon>
        <taxon>Eurotiomycetidae</taxon>
        <taxon>Onygenales</taxon>
        <taxon>Ajellomycetaceae</taxon>
        <taxon>Histoplasma</taxon>
    </lineage>
</organism>
<keyword evidence="2" id="KW-1185">Reference proteome</keyword>
<dbReference type="Proteomes" id="UP000001631">
    <property type="component" value="Unassembled WGS sequence"/>
</dbReference>
<name>C0NQA4_AJECG</name>
<dbReference type="GeneID" id="69038708"/>
<evidence type="ECO:0000313" key="1">
    <source>
        <dbReference type="EMBL" id="EEH06376.1"/>
    </source>
</evidence>
<proteinExistence type="predicted"/>
<accession>C0NQA4</accession>
<protein>
    <submittedName>
        <fullName evidence="1">Uncharacterized protein</fullName>
    </submittedName>
</protein>
<dbReference type="RefSeq" id="XP_045286857.1">
    <property type="nucleotide sequence ID" value="XM_045432741.1"/>
</dbReference>
<dbReference type="InParanoid" id="C0NQA4"/>
<gene>
    <name evidence="1" type="ORF">HCBG_05692</name>
</gene>
<dbReference type="AlphaFoldDB" id="C0NQA4"/>